<dbReference type="NCBIfam" id="TIGR00496">
    <property type="entry name" value="frr"/>
    <property type="match status" value="1"/>
</dbReference>
<evidence type="ECO:0000256" key="3">
    <source>
        <dbReference type="HAMAP-Rule" id="MF_00040"/>
    </source>
</evidence>
<reference evidence="6 7" key="1">
    <citation type="journal article" date="2016" name="Nat. Commun.">
        <title>Thousands of microbial genomes shed light on interconnected biogeochemical processes in an aquifer system.</title>
        <authorList>
            <person name="Anantharaman K."/>
            <person name="Brown C.T."/>
            <person name="Hug L.A."/>
            <person name="Sharon I."/>
            <person name="Castelle C.J."/>
            <person name="Probst A.J."/>
            <person name="Thomas B.C."/>
            <person name="Singh A."/>
            <person name="Wilkins M.J."/>
            <person name="Karaoz U."/>
            <person name="Brodie E.L."/>
            <person name="Williams K.H."/>
            <person name="Hubbard S.S."/>
            <person name="Banfield J.F."/>
        </authorList>
    </citation>
    <scope>NUCLEOTIDE SEQUENCE [LARGE SCALE GENOMIC DNA]</scope>
</reference>
<dbReference type="HAMAP" id="MF_00040">
    <property type="entry name" value="RRF"/>
    <property type="match status" value="1"/>
</dbReference>
<dbReference type="GO" id="GO:0006415">
    <property type="term" value="P:translational termination"/>
    <property type="evidence" value="ECO:0007669"/>
    <property type="project" value="UniProtKB-UniRule"/>
</dbReference>
<dbReference type="Gene3D" id="1.10.132.20">
    <property type="entry name" value="Ribosome-recycling factor"/>
    <property type="match status" value="1"/>
</dbReference>
<dbReference type="PANTHER" id="PTHR20982:SF3">
    <property type="entry name" value="MITOCHONDRIAL RIBOSOME RECYCLING FACTOR PSEUDO 1"/>
    <property type="match status" value="1"/>
</dbReference>
<evidence type="ECO:0000313" key="6">
    <source>
        <dbReference type="EMBL" id="OGF24600.1"/>
    </source>
</evidence>
<dbReference type="AlphaFoldDB" id="A0A1F5SD11"/>
<dbReference type="STRING" id="1797989.A3H66_03350"/>
<dbReference type="PANTHER" id="PTHR20982">
    <property type="entry name" value="RIBOSOME RECYCLING FACTOR"/>
    <property type="match status" value="1"/>
</dbReference>
<gene>
    <name evidence="3" type="primary">frr</name>
    <name evidence="6" type="ORF">A3H66_03350</name>
</gene>
<name>A0A1F5SD11_9BACT</name>
<dbReference type="Gene3D" id="3.30.1360.40">
    <property type="match status" value="1"/>
</dbReference>
<dbReference type="InterPro" id="IPR036191">
    <property type="entry name" value="RRF_sf"/>
</dbReference>
<keyword evidence="3" id="KW-0963">Cytoplasm</keyword>
<dbReference type="InterPro" id="IPR002661">
    <property type="entry name" value="Ribosome_recyc_fac"/>
</dbReference>
<evidence type="ECO:0000313" key="7">
    <source>
        <dbReference type="Proteomes" id="UP000178783"/>
    </source>
</evidence>
<dbReference type="SUPFAM" id="SSF55194">
    <property type="entry name" value="Ribosome recycling factor, RRF"/>
    <property type="match status" value="1"/>
</dbReference>
<evidence type="ECO:0000256" key="2">
    <source>
        <dbReference type="ARBA" id="ARBA00022917"/>
    </source>
</evidence>
<feature type="coiled-coil region" evidence="4">
    <location>
        <begin position="114"/>
        <end position="184"/>
    </location>
</feature>
<dbReference type="EMBL" id="MFFW01000007">
    <property type="protein sequence ID" value="OGF24600.1"/>
    <property type="molecule type" value="Genomic_DNA"/>
</dbReference>
<proteinExistence type="inferred from homology"/>
<sequence>MMNQYIQAKQKDLAKTVDFFKKDISSLRTGRANPSILDGILVEVYGAKTPLISLASISVPEARSIVITPWDKNIIKDVERAVVAADLGINPVNEGDKIRLAVPQLTEENRHELVKKLNEKMENSRISLRQTRDEIKALIEAAFKNKSLSEDDKFRFFKELDEEIARENDELKKIKDKKEEEIMTI</sequence>
<comment type="caution">
    <text evidence="6">The sequence shown here is derived from an EMBL/GenBank/DDBJ whole genome shotgun (WGS) entry which is preliminary data.</text>
</comment>
<dbReference type="FunFam" id="3.30.1360.40:FF:000001">
    <property type="entry name" value="Ribosome-recycling factor"/>
    <property type="match status" value="1"/>
</dbReference>
<protein>
    <recommendedName>
        <fullName evidence="3">Ribosome-recycling factor</fullName>
        <shortName evidence="3">RRF</shortName>
    </recommendedName>
    <alternativeName>
        <fullName evidence="3">Ribosome-releasing factor</fullName>
    </alternativeName>
</protein>
<dbReference type="GO" id="GO:0005737">
    <property type="term" value="C:cytoplasm"/>
    <property type="evidence" value="ECO:0007669"/>
    <property type="project" value="UniProtKB-SubCell"/>
</dbReference>
<feature type="domain" description="Ribosome recycling factor" evidence="5">
    <location>
        <begin position="20"/>
        <end position="183"/>
    </location>
</feature>
<organism evidence="6 7">
    <name type="scientific">Candidatus Falkowbacteria bacterium RIFCSPLOWO2_02_FULL_45_21</name>
    <dbReference type="NCBI Taxonomy" id="1797989"/>
    <lineage>
        <taxon>Bacteria</taxon>
        <taxon>Candidatus Falkowiibacteriota</taxon>
    </lineage>
</organism>
<evidence type="ECO:0000256" key="1">
    <source>
        <dbReference type="ARBA" id="ARBA00005912"/>
    </source>
</evidence>
<comment type="function">
    <text evidence="3">Responsible for the release of ribosomes from messenger RNA at the termination of protein biosynthesis. May increase the efficiency of translation by recycling ribosomes from one round of translation to another.</text>
</comment>
<evidence type="ECO:0000259" key="5">
    <source>
        <dbReference type="Pfam" id="PF01765"/>
    </source>
</evidence>
<comment type="subcellular location">
    <subcellularLocation>
        <location evidence="3">Cytoplasm</location>
    </subcellularLocation>
</comment>
<accession>A0A1F5SD11</accession>
<evidence type="ECO:0000256" key="4">
    <source>
        <dbReference type="SAM" id="Coils"/>
    </source>
</evidence>
<keyword evidence="4" id="KW-0175">Coiled coil</keyword>
<dbReference type="GO" id="GO:0043023">
    <property type="term" value="F:ribosomal large subunit binding"/>
    <property type="evidence" value="ECO:0007669"/>
    <property type="project" value="TreeGrafter"/>
</dbReference>
<dbReference type="Proteomes" id="UP000178783">
    <property type="component" value="Unassembled WGS sequence"/>
</dbReference>
<comment type="similarity">
    <text evidence="1 3">Belongs to the RRF family.</text>
</comment>
<keyword evidence="2 3" id="KW-0648">Protein biosynthesis</keyword>
<dbReference type="InterPro" id="IPR023584">
    <property type="entry name" value="Ribosome_recyc_fac_dom"/>
</dbReference>
<dbReference type="Pfam" id="PF01765">
    <property type="entry name" value="RRF"/>
    <property type="match status" value="1"/>
</dbReference>